<dbReference type="RefSeq" id="WP_100480936.1">
    <property type="nucleotide sequence ID" value="NZ_JAMLCL010000006.1"/>
</dbReference>
<name>A0ABD7HLT0_9MYCO</name>
<organism evidence="2 3">
    <name type="scientific">Mycobacteroides abscessus</name>
    <dbReference type="NCBI Taxonomy" id="36809"/>
    <lineage>
        <taxon>Bacteria</taxon>
        <taxon>Bacillati</taxon>
        <taxon>Actinomycetota</taxon>
        <taxon>Actinomycetes</taxon>
        <taxon>Mycobacteriales</taxon>
        <taxon>Mycobacteriaceae</taxon>
        <taxon>Mycobacteroides</taxon>
    </lineage>
</organism>
<comment type="caution">
    <text evidence="2">The sequence shown here is derived from an EMBL/GenBank/DDBJ whole genome shotgun (WGS) entry which is preliminary data.</text>
</comment>
<feature type="region of interest" description="Disordered" evidence="1">
    <location>
        <begin position="87"/>
        <end position="181"/>
    </location>
</feature>
<evidence type="ECO:0000313" key="2">
    <source>
        <dbReference type="EMBL" id="RIT35625.1"/>
    </source>
</evidence>
<protein>
    <recommendedName>
        <fullName evidence="4">Helix-turn-helix DNA binding domain protein</fullName>
    </recommendedName>
</protein>
<reference evidence="2 3" key="1">
    <citation type="submission" date="2018-08" db="EMBL/GenBank/DDBJ databases">
        <title>Linezolid Resistance in Mycobacterium abscessus: MIC Distribution and Comprehensive Investigation of Resistance Mechanisms.</title>
        <authorList>
            <person name="Ye M."/>
            <person name="Xu L."/>
            <person name="Zou Y."/>
            <person name="Li B."/>
            <person name="Guo Q."/>
            <person name="Zhang Y."/>
            <person name="Zhan M."/>
            <person name="Xu B."/>
            <person name="Yu F."/>
            <person name="Zhang Z."/>
            <person name="Chu H."/>
        </authorList>
    </citation>
    <scope>NUCLEOTIDE SEQUENCE [LARGE SCALE GENOMIC DNA]</scope>
    <source>
        <strain evidence="2 3">G143</strain>
    </source>
</reference>
<gene>
    <name evidence="2" type="ORF">D2E76_17470</name>
</gene>
<proteinExistence type="predicted"/>
<dbReference type="Proteomes" id="UP000284557">
    <property type="component" value="Unassembled WGS sequence"/>
</dbReference>
<evidence type="ECO:0000256" key="1">
    <source>
        <dbReference type="SAM" id="MobiDB-lite"/>
    </source>
</evidence>
<dbReference type="EMBL" id="QXBN01000013">
    <property type="protein sequence ID" value="RIT35625.1"/>
    <property type="molecule type" value="Genomic_DNA"/>
</dbReference>
<evidence type="ECO:0008006" key="4">
    <source>
        <dbReference type="Google" id="ProtNLM"/>
    </source>
</evidence>
<feature type="compositionally biased region" description="Polar residues" evidence="1">
    <location>
        <begin position="106"/>
        <end position="149"/>
    </location>
</feature>
<evidence type="ECO:0000313" key="3">
    <source>
        <dbReference type="Proteomes" id="UP000284557"/>
    </source>
</evidence>
<accession>A0ABD7HLT0</accession>
<sequence>MTWTKLSDDYADHCWTLSDKAFRLHTEALCWSNRKLLDCVIDKGGPWTWAKYPEAAAELVAAGYWEDGGDHYRIIDHSEYQRSRTAVLKQRDANRANGQRGGRPPRQQTNSATNTAVTGTDSLTDSPTGSVTQPLTESVHETQSVSDSVGESKSKRDGTGYVLNSPELLEGGVSKSGTSLAAPDPSPLAFPATVNGEPESVGPYGPRCPEHLHVEHPPNCRGCQRARVDHESHQQARAEYAAAQRKKAAALVDACPRCHGSHWVHGEDGVPLNPAVRCDHQHTA</sequence>
<dbReference type="AlphaFoldDB" id="A0ABD7HLT0"/>